<evidence type="ECO:0000313" key="1">
    <source>
        <dbReference type="EMBL" id="GFT01055.1"/>
    </source>
</evidence>
<name>A0A8X6N8H0_NEPPI</name>
<protein>
    <submittedName>
        <fullName evidence="1">Uncharacterized protein</fullName>
    </submittedName>
</protein>
<sequence length="95" mass="11134">MYEEFQWHFTTTDHGKGALDGILGTFKRRMGEATRYSDIDPYTAEELVTLAKNYKEALEECVEKYTKHGIGRCSENEQCYESEETRWKVMLHQSS</sequence>
<comment type="caution">
    <text evidence="1">The sequence shown here is derived from an EMBL/GenBank/DDBJ whole genome shotgun (WGS) entry which is preliminary data.</text>
</comment>
<evidence type="ECO:0000313" key="2">
    <source>
        <dbReference type="Proteomes" id="UP000887013"/>
    </source>
</evidence>
<keyword evidence="2" id="KW-1185">Reference proteome</keyword>
<organism evidence="1 2">
    <name type="scientific">Nephila pilipes</name>
    <name type="common">Giant wood spider</name>
    <name type="synonym">Nephila maculata</name>
    <dbReference type="NCBI Taxonomy" id="299642"/>
    <lineage>
        <taxon>Eukaryota</taxon>
        <taxon>Metazoa</taxon>
        <taxon>Ecdysozoa</taxon>
        <taxon>Arthropoda</taxon>
        <taxon>Chelicerata</taxon>
        <taxon>Arachnida</taxon>
        <taxon>Araneae</taxon>
        <taxon>Araneomorphae</taxon>
        <taxon>Entelegynae</taxon>
        <taxon>Araneoidea</taxon>
        <taxon>Nephilidae</taxon>
        <taxon>Nephila</taxon>
    </lineage>
</organism>
<dbReference type="Proteomes" id="UP000887013">
    <property type="component" value="Unassembled WGS sequence"/>
</dbReference>
<dbReference type="AlphaFoldDB" id="A0A8X6N8H0"/>
<gene>
    <name evidence="1" type="ORF">NPIL_460701</name>
</gene>
<dbReference type="EMBL" id="BMAW01055477">
    <property type="protein sequence ID" value="GFT01055.1"/>
    <property type="molecule type" value="Genomic_DNA"/>
</dbReference>
<dbReference type="OrthoDB" id="6772600at2759"/>
<reference evidence="1" key="1">
    <citation type="submission" date="2020-08" db="EMBL/GenBank/DDBJ databases">
        <title>Multicomponent nature underlies the extraordinary mechanical properties of spider dragline silk.</title>
        <authorList>
            <person name="Kono N."/>
            <person name="Nakamura H."/>
            <person name="Mori M."/>
            <person name="Yoshida Y."/>
            <person name="Ohtoshi R."/>
            <person name="Malay A.D."/>
            <person name="Moran D.A.P."/>
            <person name="Tomita M."/>
            <person name="Numata K."/>
            <person name="Arakawa K."/>
        </authorList>
    </citation>
    <scope>NUCLEOTIDE SEQUENCE</scope>
</reference>
<accession>A0A8X6N8H0</accession>
<proteinExistence type="predicted"/>